<keyword evidence="2" id="KW-1003">Cell membrane</keyword>
<dbReference type="AlphaFoldDB" id="A0AAW6TP36"/>
<name>A0AAW6TP36_9BACT</name>
<accession>A0AAW6TP36</accession>
<feature type="domain" description="MacB-like periplasmic core" evidence="8">
    <location>
        <begin position="22"/>
        <end position="155"/>
    </location>
</feature>
<dbReference type="GO" id="GO:0005886">
    <property type="term" value="C:plasma membrane"/>
    <property type="evidence" value="ECO:0007669"/>
    <property type="project" value="UniProtKB-SubCell"/>
</dbReference>
<dbReference type="InterPro" id="IPR003838">
    <property type="entry name" value="ABC3_permease_C"/>
</dbReference>
<dbReference type="Proteomes" id="UP001431776">
    <property type="component" value="Unassembled WGS sequence"/>
</dbReference>
<feature type="transmembrane region" description="Helical" evidence="6">
    <location>
        <begin position="601"/>
        <end position="622"/>
    </location>
</feature>
<evidence type="ECO:0000256" key="3">
    <source>
        <dbReference type="ARBA" id="ARBA00022692"/>
    </source>
</evidence>
<evidence type="ECO:0000256" key="2">
    <source>
        <dbReference type="ARBA" id="ARBA00022475"/>
    </source>
</evidence>
<feature type="transmembrane region" description="Helical" evidence="6">
    <location>
        <begin position="680"/>
        <end position="703"/>
    </location>
</feature>
<comment type="subcellular location">
    <subcellularLocation>
        <location evidence="1">Cell membrane</location>
        <topology evidence="1">Multi-pass membrane protein</topology>
    </subcellularLocation>
</comment>
<organism evidence="9 10">
    <name type="scientific">Anaerobaca lacustris</name>
    <dbReference type="NCBI Taxonomy" id="3044600"/>
    <lineage>
        <taxon>Bacteria</taxon>
        <taxon>Pseudomonadati</taxon>
        <taxon>Planctomycetota</taxon>
        <taxon>Phycisphaerae</taxon>
        <taxon>Sedimentisphaerales</taxon>
        <taxon>Anaerobacaceae</taxon>
        <taxon>Anaerobaca</taxon>
    </lineage>
</organism>
<feature type="domain" description="ABC3 transporter permease C-terminal" evidence="7">
    <location>
        <begin position="507"/>
        <end position="629"/>
    </location>
</feature>
<keyword evidence="10" id="KW-1185">Reference proteome</keyword>
<dbReference type="InterPro" id="IPR051125">
    <property type="entry name" value="ABC-4/HrtB_transporter"/>
</dbReference>
<feature type="transmembrane region" description="Helical" evidence="6">
    <location>
        <begin position="653"/>
        <end position="674"/>
    </location>
</feature>
<evidence type="ECO:0000313" key="10">
    <source>
        <dbReference type="Proteomes" id="UP001431776"/>
    </source>
</evidence>
<feature type="transmembrane region" description="Helical" evidence="6">
    <location>
        <begin position="982"/>
        <end position="1006"/>
    </location>
</feature>
<dbReference type="PANTHER" id="PTHR43738">
    <property type="entry name" value="ABC TRANSPORTER, MEMBRANE PROTEIN"/>
    <property type="match status" value="1"/>
</dbReference>
<evidence type="ECO:0000259" key="7">
    <source>
        <dbReference type="Pfam" id="PF02687"/>
    </source>
</evidence>
<feature type="transmembrane region" description="Helical" evidence="6">
    <location>
        <begin position="503"/>
        <end position="527"/>
    </location>
</feature>
<gene>
    <name evidence="9" type="ORF">QJ522_00320</name>
</gene>
<feature type="domain" description="ABC3 transporter permease C-terminal" evidence="7">
    <location>
        <begin position="989"/>
        <end position="1092"/>
    </location>
</feature>
<dbReference type="Pfam" id="PF12704">
    <property type="entry name" value="MacB_PCD"/>
    <property type="match status" value="1"/>
</dbReference>
<evidence type="ECO:0000256" key="5">
    <source>
        <dbReference type="ARBA" id="ARBA00023136"/>
    </source>
</evidence>
<dbReference type="Pfam" id="PF02687">
    <property type="entry name" value="FtsX"/>
    <property type="match status" value="2"/>
</dbReference>
<dbReference type="InterPro" id="IPR025857">
    <property type="entry name" value="MacB_PCD"/>
</dbReference>
<evidence type="ECO:0000259" key="8">
    <source>
        <dbReference type="Pfam" id="PF12704"/>
    </source>
</evidence>
<sequence>MSLWRLVARSLHFYWRTNVAVLMAVVVATGALTGALAVGDSVRYTLRRTQEARLGRTEFAVVPQGRYFRAALADDLTETLDSPVAPVLQVSGLATNDDGSRRLNRVEVLGVDDRFYAIGAAENPLDGDGSEAVVVSESVAERLGVSVGDEVVLRIEKPGLMPRDVPLASDVDRTAAFRLRVARIAGDALFGRFDLKANQVAPLNVFVPLGWLGEQIEQPGRANALLAADLGESFAAEQLNDAVQSGWKLADADIELRKLEGSNALELRSRRIFVENDISSEALKAESEAVGILTYFVNSIRLGERSTPYSMVAAVGSGSGVGALVPSAMNSSEIAINQWLADDLAAAVGDSVELSYYLVGPMRQLYERTISLRVAAIVPMEGAALDPHLMPDFPGLVDVDNCRDWEAGIPIDLDRIRPKDEAYWDDYRGTPKAFITLDAGRSEWSNRYGNLTAVRYPWRAGLEEKIEADLTSQVDPATAGLFFQPVRQRGLRAQREGTDFGQLFLGLSMFLIASAVILTGLLFVFGVEARSEQVGLLLAVGLSAARVKRLLVGEGALVALVGAVVGVGAGLLYTRLLVYGLSTSWSGAVAGTRIHFQAEPATLLLGALGGLLAALLAMWITLARHVSQSPHRLMSGSLEASYSRGAARSRGRWGLVLAVVSFVSVGVFLAVMRAGDSQAVAGLFFGAGVLLLLGGLGLCQALLRIVGGGWTRPMVSLGGLGFRNTTRRGGRSLAIVGLLACGVFMVIAVGANRRDPMAQPQSRGSGTGGFAFYGESSVPILHDLNTEEGREALGLGHDDLEAVEFVQFRVHDGDDASCLNLNRAQRPRLLGVSSQELTRRSAFTFSHVHDEERKEEGWGLLRTDLPGGSVPAVGDYPTVFWGLGKNIGDELEYSDERGRVLRVRIVGMLESSILQGSLVIAENEFMARFPSESGYRAFLIDAPAERGVAVEQILTSRLRDFGLVLTPAAERLAAFSAVENTYLSIFTALGGLGLILGSVGLGLVVLRNMLERRGELAMLRAVGFDRKTLQRMIFYEHWGLVLSGLCCGVVAALVAVVPALQSSPGQLPYGSLALTVAAIGALSGLWVWIAGALTLRGALLDALRTE</sequence>
<reference evidence="9" key="1">
    <citation type="submission" date="2023-05" db="EMBL/GenBank/DDBJ databases">
        <title>Anaerotaeda fermentans gen. nov., sp. nov., a novel anaerobic planctomycete of the new family within the order Sedimentisphaerales isolated from Taman Peninsula, Russia.</title>
        <authorList>
            <person name="Khomyakova M.A."/>
            <person name="Merkel A.Y."/>
            <person name="Slobodkin A.I."/>
        </authorList>
    </citation>
    <scope>NUCLEOTIDE SEQUENCE</scope>
    <source>
        <strain evidence="9">M17dextr</strain>
    </source>
</reference>
<evidence type="ECO:0000256" key="4">
    <source>
        <dbReference type="ARBA" id="ARBA00022989"/>
    </source>
</evidence>
<keyword evidence="5 6" id="KW-0472">Membrane</keyword>
<comment type="caution">
    <text evidence="9">The sequence shown here is derived from an EMBL/GenBank/DDBJ whole genome shotgun (WGS) entry which is preliminary data.</text>
</comment>
<evidence type="ECO:0000313" key="9">
    <source>
        <dbReference type="EMBL" id="MDI6447471.1"/>
    </source>
</evidence>
<feature type="transmembrane region" description="Helical" evidence="6">
    <location>
        <begin position="733"/>
        <end position="751"/>
    </location>
</feature>
<feature type="transmembrane region" description="Helical" evidence="6">
    <location>
        <begin position="556"/>
        <end position="581"/>
    </location>
</feature>
<feature type="transmembrane region" description="Helical" evidence="6">
    <location>
        <begin position="1072"/>
        <end position="1095"/>
    </location>
</feature>
<dbReference type="EMBL" id="JASCXX010000001">
    <property type="protein sequence ID" value="MDI6447471.1"/>
    <property type="molecule type" value="Genomic_DNA"/>
</dbReference>
<dbReference type="PANTHER" id="PTHR43738:SF2">
    <property type="entry name" value="ABC TRANSPORTER PERMEASE"/>
    <property type="match status" value="1"/>
</dbReference>
<keyword evidence="3 6" id="KW-0812">Transmembrane</keyword>
<dbReference type="RefSeq" id="WP_349242881.1">
    <property type="nucleotide sequence ID" value="NZ_JASCXX010000001.1"/>
</dbReference>
<evidence type="ECO:0000256" key="1">
    <source>
        <dbReference type="ARBA" id="ARBA00004651"/>
    </source>
</evidence>
<evidence type="ECO:0000256" key="6">
    <source>
        <dbReference type="SAM" id="Phobius"/>
    </source>
</evidence>
<keyword evidence="4 6" id="KW-1133">Transmembrane helix</keyword>
<protein>
    <submittedName>
        <fullName evidence="9">FtsX-like permease family protein</fullName>
    </submittedName>
</protein>
<feature type="transmembrane region" description="Helical" evidence="6">
    <location>
        <begin position="1038"/>
        <end position="1060"/>
    </location>
</feature>
<proteinExistence type="predicted"/>